<proteinExistence type="predicted"/>
<evidence type="ECO:0000256" key="1">
    <source>
        <dbReference type="SAM" id="Phobius"/>
    </source>
</evidence>
<keyword evidence="1" id="KW-0812">Transmembrane</keyword>
<dbReference type="EMBL" id="ASRV01000218">
    <property type="protein sequence ID" value="EOR20203.1"/>
    <property type="molecule type" value="Genomic_DNA"/>
</dbReference>
<dbReference type="Proteomes" id="UP000013988">
    <property type="component" value="Unassembled WGS sequence"/>
</dbReference>
<evidence type="ECO:0000313" key="2">
    <source>
        <dbReference type="EMBL" id="EOR20203.1"/>
    </source>
</evidence>
<feature type="transmembrane region" description="Helical" evidence="1">
    <location>
        <begin position="12"/>
        <end position="31"/>
    </location>
</feature>
<gene>
    <name evidence="2" type="ORF">A500_18247</name>
</gene>
<name>R9BT07_9CLOT</name>
<dbReference type="AlphaFoldDB" id="R9BT07"/>
<accession>R9BT07</accession>
<organism evidence="2 3">
    <name type="scientific">Clostridium sartagoforme AAU1</name>
    <dbReference type="NCBI Taxonomy" id="1202534"/>
    <lineage>
        <taxon>Bacteria</taxon>
        <taxon>Bacillati</taxon>
        <taxon>Bacillota</taxon>
        <taxon>Clostridia</taxon>
        <taxon>Eubacteriales</taxon>
        <taxon>Clostridiaceae</taxon>
        <taxon>Clostridium</taxon>
    </lineage>
</organism>
<keyword evidence="3" id="KW-1185">Reference proteome</keyword>
<sequence>MITNKYISKRIMSLFIIISLFIFSIFLAVLLEEDNNNKSDMKIENKFIQKPNSNINTDNSINTDFKSHLPIVVIDTYGENIKADILWDDEKSILFQLMMIHI</sequence>
<protein>
    <submittedName>
        <fullName evidence="2">Uncharacterized protein</fullName>
    </submittedName>
</protein>
<evidence type="ECO:0000313" key="3">
    <source>
        <dbReference type="Proteomes" id="UP000013988"/>
    </source>
</evidence>
<keyword evidence="1" id="KW-1133">Transmembrane helix</keyword>
<comment type="caution">
    <text evidence="2">The sequence shown here is derived from an EMBL/GenBank/DDBJ whole genome shotgun (WGS) entry which is preliminary data.</text>
</comment>
<keyword evidence="1" id="KW-0472">Membrane</keyword>
<reference evidence="2 3" key="1">
    <citation type="submission" date="2013-03" db="EMBL/GenBank/DDBJ databases">
        <title>Whole genome shotgun sequencing of Clostridium sartagoforme AAU1.</title>
        <authorList>
            <person name="Joshi C.G."/>
            <person name="Duggirala S.M."/>
            <person name="Nathani N.M."/>
            <person name="Bhatt V.D."/>
            <person name="Patel A.K."/>
            <person name="Pandya P.R."/>
            <person name="KaPatel J.A."/>
        </authorList>
    </citation>
    <scope>NUCLEOTIDE SEQUENCE [LARGE SCALE GENOMIC DNA]</scope>
    <source>
        <strain evidence="2 3">AAU1</strain>
    </source>
</reference>
<dbReference type="PATRIC" id="fig|1202534.3.peg.3638"/>